<accession>A0A1G2IAH6</accession>
<proteinExistence type="predicted"/>
<sequence>MAEKNLDLVSQLTPDEKAVAEFRLRSVCPDDGKYGKSTNKLRDYLSAEAEWKECARIQSFLLEIRASYGQAKPEQVREVTDAIDKIDPLNMSLLEEKVTKHDQLAVLEEIGRHVSPETKALLHPGTTSYDVLDTARAQLIKRAWREVMRPEVTNAVKGLCDLAENTVDVLQVGRTHLQDTSPVLFGGVLASYAARLADRVSRCDLYFNDLRGKISGIVGTGASIDMVIGDRKSLEFEKMVLEKLELTPDYTATQVTQKERFADVGHGIVSLMSVLGDFANDMRMLYSSSIQEVSDRESAARLGGSSADAGKNNPINWENISGKVAVVEGGMRVLYEMIHSDFQRDLRGSVQARYQPGMMMAETYESFTRANKGLKTLSVNRDRMGINLKSIRENPTEAMVAILRGGGWVHSKLGVGHDFVKTMAKEAKGSGRKLVHVCQEDKEFLELYQRLPVIKQCILQGELERYVGSAKERTNINIAYARSVV</sequence>
<evidence type="ECO:0000313" key="3">
    <source>
        <dbReference type="EMBL" id="OGZ71108.1"/>
    </source>
</evidence>
<reference evidence="3 4" key="1">
    <citation type="journal article" date="2016" name="Nat. Commun.">
        <title>Thousands of microbial genomes shed light on interconnected biogeochemical processes in an aquifer system.</title>
        <authorList>
            <person name="Anantharaman K."/>
            <person name="Brown C.T."/>
            <person name="Hug L.A."/>
            <person name="Sharon I."/>
            <person name="Castelle C.J."/>
            <person name="Probst A.J."/>
            <person name="Thomas B.C."/>
            <person name="Singh A."/>
            <person name="Wilkins M.J."/>
            <person name="Karaoz U."/>
            <person name="Brodie E.L."/>
            <person name="Williams K.H."/>
            <person name="Hubbard S.S."/>
            <person name="Banfield J.F."/>
        </authorList>
    </citation>
    <scope>NUCLEOTIDE SEQUENCE [LARGE SCALE GENOMIC DNA]</scope>
</reference>
<dbReference type="PANTHER" id="PTHR43172:SF1">
    <property type="entry name" value="ADENYLOSUCCINATE LYASE"/>
    <property type="match status" value="1"/>
</dbReference>
<evidence type="ECO:0000313" key="4">
    <source>
        <dbReference type="Proteomes" id="UP000176308"/>
    </source>
</evidence>
<dbReference type="GO" id="GO:0070626">
    <property type="term" value="F:(S)-2-(5-amino-1-(5-phospho-D-ribosyl)imidazole-4-carboxamido) succinate lyase (fumarate-forming) activity"/>
    <property type="evidence" value="ECO:0007669"/>
    <property type="project" value="TreeGrafter"/>
</dbReference>
<dbReference type="Gene3D" id="1.20.200.10">
    <property type="entry name" value="Fumarase/aspartase (Central domain)"/>
    <property type="match status" value="1"/>
</dbReference>
<dbReference type="SUPFAM" id="SSF48557">
    <property type="entry name" value="L-aspartase-like"/>
    <property type="match status" value="1"/>
</dbReference>
<dbReference type="GO" id="GO:0004018">
    <property type="term" value="F:N6-(1,2-dicarboxyethyl)AMP AMP-lyase (fumarate-forming) activity"/>
    <property type="evidence" value="ECO:0007669"/>
    <property type="project" value="TreeGrafter"/>
</dbReference>
<dbReference type="Pfam" id="PF00206">
    <property type="entry name" value="Lyase_1"/>
    <property type="match status" value="1"/>
</dbReference>
<dbReference type="Gene3D" id="1.10.275.10">
    <property type="entry name" value="Fumarase/aspartase (N-terminal domain)"/>
    <property type="match status" value="1"/>
</dbReference>
<dbReference type="InterPro" id="IPR000362">
    <property type="entry name" value="Fumarate_lyase_fam"/>
</dbReference>
<dbReference type="InterPro" id="IPR008948">
    <property type="entry name" value="L-Aspartase-like"/>
</dbReference>
<dbReference type="EMBL" id="MHOX01000014">
    <property type="protein sequence ID" value="OGZ71108.1"/>
    <property type="molecule type" value="Genomic_DNA"/>
</dbReference>
<dbReference type="GO" id="GO:0005829">
    <property type="term" value="C:cytosol"/>
    <property type="evidence" value="ECO:0007669"/>
    <property type="project" value="TreeGrafter"/>
</dbReference>
<protein>
    <recommendedName>
        <fullName evidence="2">Fumarate lyase N-terminal domain-containing protein</fullName>
    </recommendedName>
</protein>
<dbReference type="PRINTS" id="PR00149">
    <property type="entry name" value="FUMRATELYASE"/>
</dbReference>
<dbReference type="InterPro" id="IPR024083">
    <property type="entry name" value="Fumarase/histidase_N"/>
</dbReference>
<feature type="domain" description="Fumarate lyase N-terminal" evidence="2">
    <location>
        <begin position="100"/>
        <end position="329"/>
    </location>
</feature>
<dbReference type="Proteomes" id="UP000176308">
    <property type="component" value="Unassembled WGS sequence"/>
</dbReference>
<dbReference type="GO" id="GO:0044208">
    <property type="term" value="P:'de novo' AMP biosynthetic process"/>
    <property type="evidence" value="ECO:0007669"/>
    <property type="project" value="TreeGrafter"/>
</dbReference>
<dbReference type="InterPro" id="IPR022761">
    <property type="entry name" value="Fumarate_lyase_N"/>
</dbReference>
<name>A0A1G2IAH6_9BACT</name>
<keyword evidence="1" id="KW-0456">Lyase</keyword>
<evidence type="ECO:0000256" key="1">
    <source>
        <dbReference type="ARBA" id="ARBA00023239"/>
    </source>
</evidence>
<gene>
    <name evidence="3" type="ORF">A2904_02365</name>
</gene>
<evidence type="ECO:0000259" key="2">
    <source>
        <dbReference type="Pfam" id="PF00206"/>
    </source>
</evidence>
<dbReference type="AlphaFoldDB" id="A0A1G2IAH6"/>
<organism evidence="3 4">
    <name type="scientific">Candidatus Staskawiczbacteria bacterium RIFCSPLOWO2_01_FULL_33_9</name>
    <dbReference type="NCBI Taxonomy" id="1802211"/>
    <lineage>
        <taxon>Bacteria</taxon>
        <taxon>Candidatus Staskawicziibacteriota</taxon>
    </lineage>
</organism>
<comment type="caution">
    <text evidence="3">The sequence shown here is derived from an EMBL/GenBank/DDBJ whole genome shotgun (WGS) entry which is preliminary data.</text>
</comment>
<dbReference type="PANTHER" id="PTHR43172">
    <property type="entry name" value="ADENYLOSUCCINATE LYASE"/>
    <property type="match status" value="1"/>
</dbReference>